<dbReference type="OrthoDB" id="10352199at2759"/>
<organism evidence="2 3">
    <name type="scientific">Mytilus edulis</name>
    <name type="common">Blue mussel</name>
    <dbReference type="NCBI Taxonomy" id="6550"/>
    <lineage>
        <taxon>Eukaryota</taxon>
        <taxon>Metazoa</taxon>
        <taxon>Spiralia</taxon>
        <taxon>Lophotrochozoa</taxon>
        <taxon>Mollusca</taxon>
        <taxon>Bivalvia</taxon>
        <taxon>Autobranchia</taxon>
        <taxon>Pteriomorphia</taxon>
        <taxon>Mytilida</taxon>
        <taxon>Mytiloidea</taxon>
        <taxon>Mytilidae</taxon>
        <taxon>Mytilinae</taxon>
        <taxon>Mytilus</taxon>
    </lineage>
</organism>
<dbReference type="Proteomes" id="UP000683360">
    <property type="component" value="Unassembled WGS sequence"/>
</dbReference>
<reference evidence="2" key="1">
    <citation type="submission" date="2021-03" db="EMBL/GenBank/DDBJ databases">
        <authorList>
            <person name="Bekaert M."/>
        </authorList>
    </citation>
    <scope>NUCLEOTIDE SEQUENCE</scope>
</reference>
<feature type="compositionally biased region" description="Polar residues" evidence="1">
    <location>
        <begin position="88"/>
        <end position="102"/>
    </location>
</feature>
<comment type="caution">
    <text evidence="2">The sequence shown here is derived from an EMBL/GenBank/DDBJ whole genome shotgun (WGS) entry which is preliminary data.</text>
</comment>
<keyword evidence="3" id="KW-1185">Reference proteome</keyword>
<dbReference type="EMBL" id="CAJPWZ010002878">
    <property type="protein sequence ID" value="CAG2246655.1"/>
    <property type="molecule type" value="Genomic_DNA"/>
</dbReference>
<evidence type="ECO:0000313" key="2">
    <source>
        <dbReference type="EMBL" id="CAG2246655.1"/>
    </source>
</evidence>
<feature type="region of interest" description="Disordered" evidence="1">
    <location>
        <begin position="88"/>
        <end position="157"/>
    </location>
</feature>
<name>A0A8S3UJV2_MYTED</name>
<protein>
    <submittedName>
        <fullName evidence="2">Uncharacterized protein</fullName>
    </submittedName>
</protein>
<proteinExistence type="predicted"/>
<gene>
    <name evidence="2" type="ORF">MEDL_58619</name>
</gene>
<feature type="compositionally biased region" description="Low complexity" evidence="1">
    <location>
        <begin position="103"/>
        <end position="118"/>
    </location>
</feature>
<dbReference type="AlphaFoldDB" id="A0A8S3UJV2"/>
<sequence>MTISGVEEDNIELPVEILDEKKIFSLNNLPYSIKITEMEEQIKALIPLKNVMSLDCMFDRQKVMVHFSTFQKEQWEILERAASPIISESSELTQNDSTSVDYTTQSSQPCQSPKPSTSYESCVTAGSKKRPSMDGNDCPSNTNSGRKKRKSLQNSDEQVEDLLKEMVDKKEIEHFITTKILMAYPEYDVANNTQLIKETLQKVLGVPMVFAKSILHVHDVRYFK</sequence>
<evidence type="ECO:0000256" key="1">
    <source>
        <dbReference type="SAM" id="MobiDB-lite"/>
    </source>
</evidence>
<accession>A0A8S3UJV2</accession>
<evidence type="ECO:0000313" key="3">
    <source>
        <dbReference type="Proteomes" id="UP000683360"/>
    </source>
</evidence>